<dbReference type="GO" id="GO:0051536">
    <property type="term" value="F:iron-sulfur cluster binding"/>
    <property type="evidence" value="ECO:0007669"/>
    <property type="project" value="UniProtKB-KW"/>
</dbReference>
<dbReference type="InterPro" id="IPR026351">
    <property type="entry name" value="rSAM_ArsS-like"/>
</dbReference>
<evidence type="ECO:0000256" key="1">
    <source>
        <dbReference type="ARBA" id="ARBA00001966"/>
    </source>
</evidence>
<evidence type="ECO:0000256" key="4">
    <source>
        <dbReference type="ARBA" id="ARBA00023004"/>
    </source>
</evidence>
<dbReference type="GO" id="GO:0046872">
    <property type="term" value="F:metal ion binding"/>
    <property type="evidence" value="ECO:0007669"/>
    <property type="project" value="UniProtKB-KW"/>
</dbReference>
<keyword evidence="2" id="KW-0949">S-adenosyl-L-methionine</keyword>
<evidence type="ECO:0000313" key="8">
    <source>
        <dbReference type="EMBL" id="MCO1334375.1"/>
    </source>
</evidence>
<dbReference type="InterPro" id="IPR007197">
    <property type="entry name" value="rSAM"/>
</dbReference>
<dbReference type="CDD" id="cd01335">
    <property type="entry name" value="Radical_SAM"/>
    <property type="match status" value="1"/>
</dbReference>
<gene>
    <name evidence="8" type="primary">arsS</name>
    <name evidence="8" type="ORF">MO867_08480</name>
</gene>
<dbReference type="SUPFAM" id="SSF102114">
    <property type="entry name" value="Radical SAM enzymes"/>
    <property type="match status" value="1"/>
</dbReference>
<name>A0A9X2EML8_9GAMM</name>
<dbReference type="Pfam" id="PF04055">
    <property type="entry name" value="Radical_SAM"/>
    <property type="match status" value="1"/>
</dbReference>
<keyword evidence="4" id="KW-0408">Iron</keyword>
<evidence type="ECO:0000259" key="7">
    <source>
        <dbReference type="Pfam" id="PF12345"/>
    </source>
</evidence>
<evidence type="ECO:0000313" key="9">
    <source>
        <dbReference type="Proteomes" id="UP001139028"/>
    </source>
</evidence>
<dbReference type="Gene3D" id="3.20.20.70">
    <property type="entry name" value="Aldolase class I"/>
    <property type="match status" value="1"/>
</dbReference>
<dbReference type="PANTHER" id="PTHR43728:SF1">
    <property type="entry name" value="FE-S OXIDOREDUCTASE"/>
    <property type="match status" value="1"/>
</dbReference>
<dbReference type="RefSeq" id="WP_252465916.1">
    <property type="nucleotide sequence ID" value="NZ_JALBWM010000026.1"/>
</dbReference>
<feature type="domain" description="Radical SAM core" evidence="6">
    <location>
        <begin position="26"/>
        <end position="163"/>
    </location>
</feature>
<dbReference type="Pfam" id="PF12345">
    <property type="entry name" value="DUF3641"/>
    <property type="match status" value="1"/>
</dbReference>
<dbReference type="InterPro" id="IPR013785">
    <property type="entry name" value="Aldolase_TIM"/>
</dbReference>
<comment type="cofactor">
    <cofactor evidence="1">
        <name>[4Fe-4S] cluster</name>
        <dbReference type="ChEBI" id="CHEBI:49883"/>
    </cofactor>
</comment>
<keyword evidence="9" id="KW-1185">Reference proteome</keyword>
<protein>
    <submittedName>
        <fullName evidence="8">Arsenosugar biosynthesis radical SAM protein ArsS</fullName>
    </submittedName>
</protein>
<evidence type="ECO:0000256" key="2">
    <source>
        <dbReference type="ARBA" id="ARBA00022691"/>
    </source>
</evidence>
<sequence>MHETLSLLQLSDFPPIHREVIETLQINIGYRCNQRCVHCHVNAGPNRTEMMSDENLALLLEVIEARNIRVLDVTGGAPELHRGFRPLVKAARARNVHVIDRCNLTVLFEPGQEDTAEFLAQYQVEVVASLPCYSMENVDKQRGKGVFDKSIAALQKLNTLGYGKPASGLLLNLVYNPQGPVLPPNQGALEADYRRELAAHFGIEFNHLFALANMPIKRFGSMLVSKGQFREYMALLKESYSAENLNGVMCRSLVSVDWQGNLYDCDFNQQLDIPVPGRLHLRHLLERDLRESPICVADHCYGCTAGQGSSCGGAF</sequence>
<dbReference type="Proteomes" id="UP001139028">
    <property type="component" value="Unassembled WGS sequence"/>
</dbReference>
<dbReference type="SFLD" id="SFLDG01067">
    <property type="entry name" value="SPASM/twitch_domain_containing"/>
    <property type="match status" value="1"/>
</dbReference>
<dbReference type="AlphaFoldDB" id="A0A9X2EML8"/>
<dbReference type="InterPro" id="IPR058240">
    <property type="entry name" value="rSAM_sf"/>
</dbReference>
<keyword evidence="5" id="KW-0411">Iron-sulfur</keyword>
<evidence type="ECO:0000256" key="3">
    <source>
        <dbReference type="ARBA" id="ARBA00022723"/>
    </source>
</evidence>
<feature type="domain" description="Arsenosugar biosynthesis radical SAM protein ArsS-like C-terminal" evidence="7">
    <location>
        <begin position="182"/>
        <end position="314"/>
    </location>
</feature>
<dbReference type="InterPro" id="IPR024521">
    <property type="entry name" value="ArsS-like_C"/>
</dbReference>
<evidence type="ECO:0000259" key="6">
    <source>
        <dbReference type="Pfam" id="PF04055"/>
    </source>
</evidence>
<dbReference type="NCBIfam" id="TIGR04167">
    <property type="entry name" value="rSAM_SeCys"/>
    <property type="match status" value="1"/>
</dbReference>
<proteinExistence type="predicted"/>
<keyword evidence="3" id="KW-0479">Metal-binding</keyword>
<dbReference type="SFLD" id="SFLDS00029">
    <property type="entry name" value="Radical_SAM"/>
    <property type="match status" value="1"/>
</dbReference>
<dbReference type="PANTHER" id="PTHR43728">
    <property type="entry name" value="SLR0304 PROTEIN"/>
    <property type="match status" value="1"/>
</dbReference>
<dbReference type="GO" id="GO:0003824">
    <property type="term" value="F:catalytic activity"/>
    <property type="evidence" value="ECO:0007669"/>
    <property type="project" value="InterPro"/>
</dbReference>
<organism evidence="8 9">
    <name type="scientific">Microbulbifer okhotskensis</name>
    <dbReference type="NCBI Taxonomy" id="2926617"/>
    <lineage>
        <taxon>Bacteria</taxon>
        <taxon>Pseudomonadati</taxon>
        <taxon>Pseudomonadota</taxon>
        <taxon>Gammaproteobacteria</taxon>
        <taxon>Cellvibrionales</taxon>
        <taxon>Microbulbiferaceae</taxon>
        <taxon>Microbulbifer</taxon>
    </lineage>
</organism>
<accession>A0A9X2EML8</accession>
<evidence type="ECO:0000256" key="5">
    <source>
        <dbReference type="ARBA" id="ARBA00023014"/>
    </source>
</evidence>
<comment type="caution">
    <text evidence="8">The sequence shown here is derived from an EMBL/GenBank/DDBJ whole genome shotgun (WGS) entry which is preliminary data.</text>
</comment>
<dbReference type="EMBL" id="JALBWM010000026">
    <property type="protein sequence ID" value="MCO1334375.1"/>
    <property type="molecule type" value="Genomic_DNA"/>
</dbReference>
<reference evidence="8" key="1">
    <citation type="journal article" date="2022" name="Arch. Microbiol.">
        <title>Microbulbifer okhotskensis sp. nov., isolated from a deep bottom sediment of the Okhotsk Sea.</title>
        <authorList>
            <person name="Romanenko L."/>
            <person name="Kurilenko V."/>
            <person name="Otstavnykh N."/>
            <person name="Velansky P."/>
            <person name="Isaeva M."/>
            <person name="Mikhailov V."/>
        </authorList>
    </citation>
    <scope>NUCLEOTIDE SEQUENCE</scope>
    <source>
        <strain evidence="8">OS29</strain>
    </source>
</reference>